<feature type="compositionally biased region" description="Acidic residues" evidence="1">
    <location>
        <begin position="923"/>
        <end position="933"/>
    </location>
</feature>
<reference evidence="4" key="2">
    <citation type="submission" date="2020-04" db="EMBL/GenBank/DDBJ databases">
        <authorList>
            <consortium name="NCBI Genome Project"/>
        </authorList>
    </citation>
    <scope>NUCLEOTIDE SEQUENCE</scope>
    <source>
        <strain evidence="4">CBS 304.34</strain>
    </source>
</reference>
<dbReference type="GeneID" id="54467635"/>
<feature type="region of interest" description="Disordered" evidence="1">
    <location>
        <begin position="68"/>
        <end position="90"/>
    </location>
</feature>
<reference evidence="2 4" key="1">
    <citation type="journal article" date="2020" name="Stud. Mycol.">
        <title>101 Dothideomycetes genomes: a test case for predicting lifestyles and emergence of pathogens.</title>
        <authorList>
            <person name="Haridas S."/>
            <person name="Albert R."/>
            <person name="Binder M."/>
            <person name="Bloem J."/>
            <person name="Labutti K."/>
            <person name="Salamov A."/>
            <person name="Andreopoulos B."/>
            <person name="Baker S."/>
            <person name="Barry K."/>
            <person name="Bills G."/>
            <person name="Bluhm B."/>
            <person name="Cannon C."/>
            <person name="Castanera R."/>
            <person name="Culley D."/>
            <person name="Daum C."/>
            <person name="Ezra D."/>
            <person name="Gonzalez J."/>
            <person name="Henrissat B."/>
            <person name="Kuo A."/>
            <person name="Liang C."/>
            <person name="Lipzen A."/>
            <person name="Lutzoni F."/>
            <person name="Magnuson J."/>
            <person name="Mondo S."/>
            <person name="Nolan M."/>
            <person name="Ohm R."/>
            <person name="Pangilinan J."/>
            <person name="Park H.-J."/>
            <person name="Ramirez L."/>
            <person name="Alfaro M."/>
            <person name="Sun H."/>
            <person name="Tritt A."/>
            <person name="Yoshinaga Y."/>
            <person name="Zwiers L.-H."/>
            <person name="Turgeon B."/>
            <person name="Goodwin S."/>
            <person name="Spatafora J."/>
            <person name="Crous P."/>
            <person name="Grigoriev I."/>
        </authorList>
    </citation>
    <scope>NUCLEOTIDE SEQUENCE</scope>
    <source>
        <strain evidence="2 4">CBS 304.34</strain>
    </source>
</reference>
<dbReference type="Proteomes" id="UP000504636">
    <property type="component" value="Unplaced"/>
</dbReference>
<proteinExistence type="predicted"/>
<dbReference type="RefSeq" id="XP_033583922.1">
    <property type="nucleotide sequence ID" value="XM_033726742.1"/>
</dbReference>
<organism evidence="2">
    <name type="scientific">Mytilinidion resinicola</name>
    <dbReference type="NCBI Taxonomy" id="574789"/>
    <lineage>
        <taxon>Eukaryota</taxon>
        <taxon>Fungi</taxon>
        <taxon>Dikarya</taxon>
        <taxon>Ascomycota</taxon>
        <taxon>Pezizomycotina</taxon>
        <taxon>Dothideomycetes</taxon>
        <taxon>Pleosporomycetidae</taxon>
        <taxon>Mytilinidiales</taxon>
        <taxon>Mytilinidiaceae</taxon>
        <taxon>Mytilinidion</taxon>
    </lineage>
</organism>
<feature type="compositionally biased region" description="Polar residues" evidence="1">
    <location>
        <begin position="801"/>
        <end position="811"/>
    </location>
</feature>
<keyword evidence="3" id="KW-1185">Reference proteome</keyword>
<dbReference type="AlphaFoldDB" id="A0A6A6Z831"/>
<evidence type="ECO:0000256" key="1">
    <source>
        <dbReference type="SAM" id="MobiDB-lite"/>
    </source>
</evidence>
<name>A0A6A6Z831_9PEZI</name>
<accession>A0A6A6Z831</accession>
<feature type="compositionally biased region" description="Polar residues" evidence="1">
    <location>
        <begin position="740"/>
        <end position="750"/>
    </location>
</feature>
<dbReference type="OrthoDB" id="4159838at2759"/>
<feature type="compositionally biased region" description="Basic and acidic residues" evidence="1">
    <location>
        <begin position="860"/>
        <end position="878"/>
    </location>
</feature>
<feature type="region of interest" description="Disordered" evidence="1">
    <location>
        <begin position="860"/>
        <end position="933"/>
    </location>
</feature>
<reference evidence="4" key="3">
    <citation type="submission" date="2025-04" db="UniProtKB">
        <authorList>
            <consortium name="RefSeq"/>
        </authorList>
    </citation>
    <scope>IDENTIFICATION</scope>
    <source>
        <strain evidence="4">CBS 304.34</strain>
    </source>
</reference>
<feature type="compositionally biased region" description="Polar residues" evidence="1">
    <location>
        <begin position="718"/>
        <end position="732"/>
    </location>
</feature>
<sequence length="988" mass="110065">MNTLPTLDNQIPWTTTRCNRLLRPIASRLAVLRKHTLDRRSLLLKNSNSELDGRTKPIVQAENRVNISQGSKDVRPRGFDKAQDPDWMPKPKQVGIARRMYKGKASKLKVVAESTPGCGTLARPGDVYLPTPYIARSLKKLEDSPHIQPSPLQPTRKAKLKVIKPKEDLQVLKKQMTADMWKQIDGLYDGLSNLLQATKSDTDKSRKGTRSLFSMCLRQVPAYIRLEEHFLEEDGDDNDTDVANEIYSYLEDHGAVEDGIGWKPLREVVKAHAVSLLQEAIEDRILVPGVILGLYRLCMNASAWNEAEQILSSYVLSQGFIDPPKDLHYNIFGMDYSPCWSMINEFVTRTQRYQFLFEQLRLALSHDLLPVEWLATRGMHPVWTRVVRVLSDEHHHTYASAFGLLESAVIAGLGMNDAYFLNADGLASSDDQYYGSGASPKADIRDALSNTFSSLFTLLSSIASVSHQRSEGIDKDTVRSIAWALLGITTSIVDRVNIGTEHYSEIDAIYTQRALYAMAAPFLLLIEGITLGSASIDINMDKHITVLDRLSTAISRSDSNAETDIETLPQLVCSSARCFGRASQDDGFDHLRRLVRCLADPHRQISTQSQWFMKRVALAASMKFAVDTRKSAHAAFSNEIERTVQNTGPLLLEQTPARKLLSSSPTVRKGFRWEEGICEWVACTPFARPQIQQVIRPAMQSSTFPPTPTDSESEPDTPLSNGSINAIDTTPLSAAPTLPSRMSPSVTPSHAYSPKISLISDIEAKGDGPPSPSKKRNYSPDLPVSKRRRTASSDRIEPIATESSSPDSYPRTNRLDLGSRRTSDHSLNRKRRSLGEIADIVTKLKTGKLLAKLTNKANRNAERLHHSRELSSDQDDGRSNSYVRAGCLKSADKRAKTPSRPASNITPFERPLRTSTGDVGTFETEDSEEDELSFTETRISNAGHGVKKAVLRRGLRCTVSARSAMKKREFRTGRGACWSDSEDELNFR</sequence>
<evidence type="ECO:0000313" key="3">
    <source>
        <dbReference type="Proteomes" id="UP000504636"/>
    </source>
</evidence>
<evidence type="ECO:0000313" key="2">
    <source>
        <dbReference type="EMBL" id="KAF2816958.1"/>
    </source>
</evidence>
<dbReference type="EMBL" id="MU003692">
    <property type="protein sequence ID" value="KAF2816958.1"/>
    <property type="molecule type" value="Genomic_DNA"/>
</dbReference>
<feature type="compositionally biased region" description="Basic and acidic residues" evidence="1">
    <location>
        <begin position="72"/>
        <end position="89"/>
    </location>
</feature>
<gene>
    <name evidence="2 4" type="ORF">BDZ99DRAFT_5415</name>
</gene>
<feature type="compositionally biased region" description="Basic and acidic residues" evidence="1">
    <location>
        <begin position="813"/>
        <end position="827"/>
    </location>
</feature>
<evidence type="ECO:0000313" key="4">
    <source>
        <dbReference type="RefSeq" id="XP_033583922.1"/>
    </source>
</evidence>
<feature type="region of interest" description="Disordered" evidence="1">
    <location>
        <begin position="700"/>
        <end position="829"/>
    </location>
</feature>
<protein>
    <submittedName>
        <fullName evidence="2 4">Uncharacterized protein</fullName>
    </submittedName>
</protein>